<proteinExistence type="predicted"/>
<dbReference type="Proteomes" id="UP000199111">
    <property type="component" value="Unassembled WGS sequence"/>
</dbReference>
<gene>
    <name evidence="1" type="ORF">SAMN05216275_14197</name>
</gene>
<dbReference type="GeneID" id="96302983"/>
<dbReference type="AlphaFoldDB" id="A0A1I4DJU2"/>
<accession>A0A1I4DJU2</accession>
<keyword evidence="2" id="KW-1185">Reference proteome</keyword>
<dbReference type="RefSeq" id="WP_093891517.1">
    <property type="nucleotide sequence ID" value="NZ_FOQY01000041.1"/>
</dbReference>
<dbReference type="EMBL" id="FOQY01000041">
    <property type="protein sequence ID" value="SFK93189.1"/>
    <property type="molecule type" value="Genomic_DNA"/>
</dbReference>
<name>A0A1I4DJU2_9ACTN</name>
<organism evidence="1 2">
    <name type="scientific">Streptosporangium canum</name>
    <dbReference type="NCBI Taxonomy" id="324952"/>
    <lineage>
        <taxon>Bacteria</taxon>
        <taxon>Bacillati</taxon>
        <taxon>Actinomycetota</taxon>
        <taxon>Actinomycetes</taxon>
        <taxon>Streptosporangiales</taxon>
        <taxon>Streptosporangiaceae</taxon>
        <taxon>Streptosporangium</taxon>
    </lineage>
</organism>
<evidence type="ECO:0000313" key="2">
    <source>
        <dbReference type="Proteomes" id="UP000199111"/>
    </source>
</evidence>
<evidence type="ECO:0000313" key="1">
    <source>
        <dbReference type="EMBL" id="SFK93189.1"/>
    </source>
</evidence>
<sequence>MTLTKNRAAELRALYALWTIWQSELGRWWAMRAGNLTMDQVAGGATATVDADDLDQLAERLAFQEQIRTAT</sequence>
<protein>
    <submittedName>
        <fullName evidence="1">Uncharacterized protein</fullName>
    </submittedName>
</protein>
<reference evidence="2" key="1">
    <citation type="submission" date="2016-10" db="EMBL/GenBank/DDBJ databases">
        <authorList>
            <person name="Varghese N."/>
            <person name="Submissions S."/>
        </authorList>
    </citation>
    <scope>NUCLEOTIDE SEQUENCE [LARGE SCALE GENOMIC DNA]</scope>
    <source>
        <strain evidence="2">CGMCC 4.2126</strain>
    </source>
</reference>